<evidence type="ECO:0000256" key="2">
    <source>
        <dbReference type="ARBA" id="ARBA00005417"/>
    </source>
</evidence>
<evidence type="ECO:0000313" key="9">
    <source>
        <dbReference type="EMBL" id="GBQ85372.1"/>
    </source>
</evidence>
<evidence type="ECO:0000259" key="8">
    <source>
        <dbReference type="PROSITE" id="PS50893"/>
    </source>
</evidence>
<dbReference type="NCBIfam" id="TIGR01727">
    <property type="entry name" value="oligo_HPY"/>
    <property type="match status" value="1"/>
</dbReference>
<evidence type="ECO:0000256" key="4">
    <source>
        <dbReference type="ARBA" id="ARBA00022475"/>
    </source>
</evidence>
<reference evidence="9" key="1">
    <citation type="submission" date="2013-04" db="EMBL/GenBank/DDBJ databases">
        <title>The genome sequencing project of 58 acetic acid bacteria.</title>
        <authorList>
            <person name="Okamoto-Kainuma A."/>
            <person name="Ishikawa M."/>
            <person name="Umino S."/>
            <person name="Koizumi Y."/>
            <person name="Shiwa Y."/>
            <person name="Yoshikawa H."/>
            <person name="Matsutani M."/>
            <person name="Matsushita K."/>
        </authorList>
    </citation>
    <scope>NUCLEOTIDE SEQUENCE</scope>
    <source>
        <strain evidence="9">NRIC 0535</strain>
    </source>
</reference>
<keyword evidence="5" id="KW-0547">Nucleotide-binding</keyword>
<feature type="domain" description="ABC transporter" evidence="8">
    <location>
        <begin position="7"/>
        <end position="251"/>
    </location>
</feature>
<dbReference type="Proteomes" id="UP001062776">
    <property type="component" value="Unassembled WGS sequence"/>
</dbReference>
<keyword evidence="4" id="KW-1003">Cell membrane</keyword>
<organism evidence="9 10">
    <name type="scientific">Asaia krungthepensis NRIC 0535</name>
    <dbReference type="NCBI Taxonomy" id="1307925"/>
    <lineage>
        <taxon>Bacteria</taxon>
        <taxon>Pseudomonadati</taxon>
        <taxon>Pseudomonadota</taxon>
        <taxon>Alphaproteobacteria</taxon>
        <taxon>Acetobacterales</taxon>
        <taxon>Acetobacteraceae</taxon>
        <taxon>Asaia</taxon>
    </lineage>
</organism>
<dbReference type="Pfam" id="PF08352">
    <property type="entry name" value="oligo_HPY"/>
    <property type="match status" value="1"/>
</dbReference>
<dbReference type="Gene3D" id="3.40.50.300">
    <property type="entry name" value="P-loop containing nucleotide triphosphate hydrolases"/>
    <property type="match status" value="1"/>
</dbReference>
<evidence type="ECO:0000256" key="7">
    <source>
        <dbReference type="ARBA" id="ARBA00023136"/>
    </source>
</evidence>
<comment type="caution">
    <text evidence="9">The sequence shown here is derived from an EMBL/GenBank/DDBJ whole genome shotgun (WGS) entry which is preliminary data.</text>
</comment>
<gene>
    <name evidence="9" type="ORF">AA0535_0746</name>
</gene>
<dbReference type="InterPro" id="IPR050388">
    <property type="entry name" value="ABC_Ni/Peptide_Import"/>
</dbReference>
<dbReference type="EMBL" id="BAPV01000004">
    <property type="protein sequence ID" value="GBQ85372.1"/>
    <property type="molecule type" value="Genomic_DNA"/>
</dbReference>
<sequence>MGSKALLSLRDLRLEHPRAGVLLDGVSLTLERGQILGVVGESGSGKSLTGLSVLGLHPAGRLTGTMMFDGQDLTHFTAREWQGFRGRRAAMIFQDPMSAFLPVRRIGAQIEEQIRLHLPLSRREARARVVSLLGRMGVPSPERTAERYPHELSGGLRQRAMIAMALSCDPELLIADEPTTALDVTVQAQILVLLREIGARDASVMLITHDMGVVAQSCTHVAVLYAGVVIESGPVEAILKTPLHPYTQALLRAIPPLSGPRPDRLPVIEGAPPAPNARPSGCVFAPRCASVEARCQMRPVFRSRGNHQVACVLYA</sequence>
<keyword evidence="6 9" id="KW-0067">ATP-binding</keyword>
<keyword evidence="3" id="KW-0813">Transport</keyword>
<dbReference type="SUPFAM" id="SSF52540">
    <property type="entry name" value="P-loop containing nucleoside triphosphate hydrolases"/>
    <property type="match status" value="1"/>
</dbReference>
<accession>A0ABQ0PZE6</accession>
<dbReference type="PANTHER" id="PTHR43297">
    <property type="entry name" value="OLIGOPEPTIDE TRANSPORT ATP-BINDING PROTEIN APPD"/>
    <property type="match status" value="1"/>
</dbReference>
<evidence type="ECO:0000256" key="5">
    <source>
        <dbReference type="ARBA" id="ARBA00022741"/>
    </source>
</evidence>
<dbReference type="GO" id="GO:0005524">
    <property type="term" value="F:ATP binding"/>
    <property type="evidence" value="ECO:0007669"/>
    <property type="project" value="UniProtKB-KW"/>
</dbReference>
<evidence type="ECO:0000256" key="1">
    <source>
        <dbReference type="ARBA" id="ARBA00004417"/>
    </source>
</evidence>
<evidence type="ECO:0000313" key="10">
    <source>
        <dbReference type="Proteomes" id="UP001062776"/>
    </source>
</evidence>
<dbReference type="RefSeq" id="WP_264814550.1">
    <property type="nucleotide sequence ID" value="NZ_BAPV01000004.1"/>
</dbReference>
<proteinExistence type="inferred from homology"/>
<keyword evidence="10" id="KW-1185">Reference proteome</keyword>
<dbReference type="InterPro" id="IPR013563">
    <property type="entry name" value="Oligopep_ABC_C"/>
</dbReference>
<dbReference type="SMART" id="SM00382">
    <property type="entry name" value="AAA"/>
    <property type="match status" value="1"/>
</dbReference>
<evidence type="ECO:0000256" key="3">
    <source>
        <dbReference type="ARBA" id="ARBA00022448"/>
    </source>
</evidence>
<dbReference type="InterPro" id="IPR003593">
    <property type="entry name" value="AAA+_ATPase"/>
</dbReference>
<dbReference type="CDD" id="cd03257">
    <property type="entry name" value="ABC_NikE_OppD_transporters"/>
    <property type="match status" value="1"/>
</dbReference>
<name>A0ABQ0PZE6_9PROT</name>
<comment type="subcellular location">
    <subcellularLocation>
        <location evidence="1">Cell inner membrane</location>
        <topology evidence="1">Peripheral membrane protein</topology>
    </subcellularLocation>
</comment>
<dbReference type="InterPro" id="IPR003439">
    <property type="entry name" value="ABC_transporter-like_ATP-bd"/>
</dbReference>
<evidence type="ECO:0000256" key="6">
    <source>
        <dbReference type="ARBA" id="ARBA00022840"/>
    </source>
</evidence>
<keyword evidence="7" id="KW-0472">Membrane</keyword>
<dbReference type="InterPro" id="IPR027417">
    <property type="entry name" value="P-loop_NTPase"/>
</dbReference>
<dbReference type="PROSITE" id="PS50893">
    <property type="entry name" value="ABC_TRANSPORTER_2"/>
    <property type="match status" value="1"/>
</dbReference>
<comment type="similarity">
    <text evidence="2">Belongs to the ABC transporter superfamily.</text>
</comment>
<dbReference type="Pfam" id="PF00005">
    <property type="entry name" value="ABC_tran"/>
    <property type="match status" value="1"/>
</dbReference>
<protein>
    <submittedName>
        <fullName evidence="9">Peptide ABC transporter ATP-binding protein</fullName>
    </submittedName>
</protein>
<dbReference type="PANTHER" id="PTHR43297:SF2">
    <property type="entry name" value="DIPEPTIDE TRANSPORT ATP-BINDING PROTEIN DPPD"/>
    <property type="match status" value="1"/>
</dbReference>